<keyword evidence="3" id="KW-1185">Reference proteome</keyword>
<protein>
    <recommendedName>
        <fullName evidence="4">ABC transporter domain-containing protein</fullName>
    </recommendedName>
</protein>
<evidence type="ECO:0000313" key="3">
    <source>
        <dbReference type="Proteomes" id="UP001597349"/>
    </source>
</evidence>
<reference evidence="3" key="1">
    <citation type="journal article" date="2019" name="Int. J. Syst. Evol. Microbiol.">
        <title>The Global Catalogue of Microorganisms (GCM) 10K type strain sequencing project: providing services to taxonomists for standard genome sequencing and annotation.</title>
        <authorList>
            <consortium name="The Broad Institute Genomics Platform"/>
            <consortium name="The Broad Institute Genome Sequencing Center for Infectious Disease"/>
            <person name="Wu L."/>
            <person name="Ma J."/>
        </authorList>
    </citation>
    <scope>NUCLEOTIDE SEQUENCE [LARGE SCALE GENOMIC DNA]</scope>
    <source>
        <strain evidence="3">CGMCC 1.16226</strain>
    </source>
</reference>
<name>A0ABW4WD15_9HYPH</name>
<proteinExistence type="predicted"/>
<dbReference type="EMBL" id="JBHUGY010000025">
    <property type="protein sequence ID" value="MFD2054530.1"/>
    <property type="molecule type" value="Genomic_DNA"/>
</dbReference>
<dbReference type="Gene3D" id="3.40.50.300">
    <property type="entry name" value="P-loop containing nucleotide triphosphate hydrolases"/>
    <property type="match status" value="1"/>
</dbReference>
<sequence length="89" mass="10234">MKQRVGLARALAADPSILLMDEPSRPSTRSFAGNCRISSRRFRRSWQRPRFSSPMTSMKPSGWDNHIGVMKGRKDASDRLSRRDNRQSK</sequence>
<dbReference type="InterPro" id="IPR027417">
    <property type="entry name" value="P-loop_NTPase"/>
</dbReference>
<comment type="caution">
    <text evidence="2">The sequence shown here is derived from an EMBL/GenBank/DDBJ whole genome shotgun (WGS) entry which is preliminary data.</text>
</comment>
<feature type="compositionally biased region" description="Basic and acidic residues" evidence="1">
    <location>
        <begin position="72"/>
        <end position="89"/>
    </location>
</feature>
<organism evidence="2 3">
    <name type="scientific">Mesorhizobium calcicola</name>
    <dbReference type="NCBI Taxonomy" id="1300310"/>
    <lineage>
        <taxon>Bacteria</taxon>
        <taxon>Pseudomonadati</taxon>
        <taxon>Pseudomonadota</taxon>
        <taxon>Alphaproteobacteria</taxon>
        <taxon>Hyphomicrobiales</taxon>
        <taxon>Phyllobacteriaceae</taxon>
        <taxon>Mesorhizobium</taxon>
    </lineage>
</organism>
<evidence type="ECO:0000256" key="1">
    <source>
        <dbReference type="SAM" id="MobiDB-lite"/>
    </source>
</evidence>
<dbReference type="RefSeq" id="WP_379020171.1">
    <property type="nucleotide sequence ID" value="NZ_JBHUGY010000025.1"/>
</dbReference>
<gene>
    <name evidence="2" type="ORF">ACFSQT_15965</name>
</gene>
<dbReference type="Proteomes" id="UP001597349">
    <property type="component" value="Unassembled WGS sequence"/>
</dbReference>
<evidence type="ECO:0008006" key="4">
    <source>
        <dbReference type="Google" id="ProtNLM"/>
    </source>
</evidence>
<evidence type="ECO:0000313" key="2">
    <source>
        <dbReference type="EMBL" id="MFD2054530.1"/>
    </source>
</evidence>
<accession>A0ABW4WD15</accession>
<feature type="region of interest" description="Disordered" evidence="1">
    <location>
        <begin position="43"/>
        <end position="89"/>
    </location>
</feature>
<dbReference type="SUPFAM" id="SSF52540">
    <property type="entry name" value="P-loop containing nucleoside triphosphate hydrolases"/>
    <property type="match status" value="1"/>
</dbReference>